<organism evidence="1">
    <name type="scientific">marine metagenome</name>
    <dbReference type="NCBI Taxonomy" id="408172"/>
    <lineage>
        <taxon>unclassified sequences</taxon>
        <taxon>metagenomes</taxon>
        <taxon>ecological metagenomes</taxon>
    </lineage>
</organism>
<proteinExistence type="predicted"/>
<reference evidence="1" key="1">
    <citation type="submission" date="2018-05" db="EMBL/GenBank/DDBJ databases">
        <authorList>
            <person name="Lanie J.A."/>
            <person name="Ng W.-L."/>
            <person name="Kazmierczak K.M."/>
            <person name="Andrzejewski T.M."/>
            <person name="Davidsen T.M."/>
            <person name="Wayne K.J."/>
            <person name="Tettelin H."/>
            <person name="Glass J.I."/>
            <person name="Rusch D."/>
            <person name="Podicherti R."/>
            <person name="Tsui H.-C.T."/>
            <person name="Winkler M.E."/>
        </authorList>
    </citation>
    <scope>NUCLEOTIDE SEQUENCE</scope>
</reference>
<evidence type="ECO:0000313" key="1">
    <source>
        <dbReference type="EMBL" id="SVB33560.1"/>
    </source>
</evidence>
<feature type="non-terminal residue" evidence="1">
    <location>
        <position position="148"/>
    </location>
</feature>
<gene>
    <name evidence="1" type="ORF">METZ01_LOCUS186414</name>
</gene>
<dbReference type="Gene3D" id="3.40.630.10">
    <property type="entry name" value="Zn peptidases"/>
    <property type="match status" value="1"/>
</dbReference>
<feature type="non-terminal residue" evidence="1">
    <location>
        <position position="1"/>
    </location>
</feature>
<protein>
    <recommendedName>
        <fullName evidence="2">Peptidase M28 domain-containing protein</fullName>
    </recommendedName>
</protein>
<name>A0A382D559_9ZZZZ</name>
<dbReference type="SUPFAM" id="SSF53187">
    <property type="entry name" value="Zn-dependent exopeptidases"/>
    <property type="match status" value="1"/>
</dbReference>
<sequence>VSNRCITLVVMGILMVGSRSGPLDALQQTGSSLRNHVEFLASDDLGGRLTGTTGAGKAADYIIGQLQGMGATTIPGSGGYRLPFEFTSGITDVGSRFFASGDALHTPVRSGEGQIRPLTFSDTGEVSGPLVFAGYGITIPDNVDYPYD</sequence>
<dbReference type="EMBL" id="UINC01037693">
    <property type="protein sequence ID" value="SVB33560.1"/>
    <property type="molecule type" value="Genomic_DNA"/>
</dbReference>
<dbReference type="AlphaFoldDB" id="A0A382D559"/>
<evidence type="ECO:0008006" key="2">
    <source>
        <dbReference type="Google" id="ProtNLM"/>
    </source>
</evidence>
<dbReference type="Gene3D" id="3.50.30.30">
    <property type="match status" value="1"/>
</dbReference>
<accession>A0A382D559</accession>